<evidence type="ECO:0000256" key="1">
    <source>
        <dbReference type="ARBA" id="ARBA00008857"/>
    </source>
</evidence>
<dbReference type="Pfam" id="PF13356">
    <property type="entry name" value="Arm-DNA-bind_3"/>
    <property type="match status" value="1"/>
</dbReference>
<evidence type="ECO:0000313" key="8">
    <source>
        <dbReference type="EMBL" id="MCY0146584.1"/>
    </source>
</evidence>
<gene>
    <name evidence="8" type="ORF">OEG84_02330</name>
</gene>
<dbReference type="Gene3D" id="1.10.443.10">
    <property type="entry name" value="Intergrase catalytic core"/>
    <property type="match status" value="1"/>
</dbReference>
<keyword evidence="9" id="KW-1185">Reference proteome</keyword>
<dbReference type="InterPro" id="IPR011010">
    <property type="entry name" value="DNA_brk_join_enz"/>
</dbReference>
<evidence type="ECO:0000256" key="3">
    <source>
        <dbReference type="ARBA" id="ARBA00023125"/>
    </source>
</evidence>
<dbReference type="Gene3D" id="1.10.150.130">
    <property type="match status" value="1"/>
</dbReference>
<sequence length="394" mass="44779">MAIPIKLSKRVVDQTLPPSDGSKCTFVWDSDVKGFGLRVMNTGTKSYVFQYRASGGRTRRKTVGKHGSITVDQAREIARDWYVQVRSGGDPAAESRESRNAPTVEHLCERYLNEHAKRNKRPRSVEGDTDYIARFIKPQLGRKKVSEIELTDIERLADSLGDRRTTANRLVALLSKMFNLARRWNWCDHNPTEGWQKNPETKRERYLSKDELGRLVTAMDGNANQRGCNIVRILLLTGARRGEVFSMHWADVDLSIGRWTKPAHTTKQKRTEIIPLSEAAIALLRQIRHKAPADNVYVFPGDVPGKPMTTIKTFWRSLRKEANIDDVRLHDLRHTFASHLVSSGESLETIGRLLGHSQPQTTARYAHLKDEALRKATNLFSDASGYRPKARDEN</sequence>
<dbReference type="RefSeq" id="WP_267652243.1">
    <property type="nucleotide sequence ID" value="NZ_JAOVZR010000001.1"/>
</dbReference>
<evidence type="ECO:0000313" key="9">
    <source>
        <dbReference type="Proteomes" id="UP001073227"/>
    </source>
</evidence>
<evidence type="ECO:0000259" key="6">
    <source>
        <dbReference type="PROSITE" id="PS51898"/>
    </source>
</evidence>
<reference evidence="8" key="1">
    <citation type="submission" date="2022-10" db="EMBL/GenBank/DDBJ databases">
        <title>Hoeflea sp. G2-23, isolated from marine algae.</title>
        <authorList>
            <person name="Kristyanto S."/>
            <person name="Kim J.M."/>
            <person name="Jeon C.O."/>
        </authorList>
    </citation>
    <scope>NUCLEOTIDE SEQUENCE</scope>
    <source>
        <strain evidence="8">G2-23</strain>
    </source>
</reference>
<accession>A0ABT3Z5D1</accession>
<dbReference type="InterPro" id="IPR038488">
    <property type="entry name" value="Integrase_DNA-bd_sf"/>
</dbReference>
<dbReference type="PANTHER" id="PTHR30629">
    <property type="entry name" value="PROPHAGE INTEGRASE"/>
    <property type="match status" value="1"/>
</dbReference>
<dbReference type="InterPro" id="IPR013762">
    <property type="entry name" value="Integrase-like_cat_sf"/>
</dbReference>
<proteinExistence type="inferred from homology"/>
<dbReference type="InterPro" id="IPR010998">
    <property type="entry name" value="Integrase_recombinase_N"/>
</dbReference>
<dbReference type="Gene3D" id="3.30.160.390">
    <property type="entry name" value="Integrase, DNA-binding domain"/>
    <property type="match status" value="1"/>
</dbReference>
<evidence type="ECO:0000256" key="2">
    <source>
        <dbReference type="ARBA" id="ARBA00022908"/>
    </source>
</evidence>
<dbReference type="InterPro" id="IPR050808">
    <property type="entry name" value="Phage_Integrase"/>
</dbReference>
<evidence type="ECO:0000259" key="7">
    <source>
        <dbReference type="PROSITE" id="PS51900"/>
    </source>
</evidence>
<keyword evidence="4" id="KW-0233">DNA recombination</keyword>
<feature type="domain" description="Tyr recombinase" evidence="6">
    <location>
        <begin position="202"/>
        <end position="378"/>
    </location>
</feature>
<dbReference type="PROSITE" id="PS51898">
    <property type="entry name" value="TYR_RECOMBINASE"/>
    <property type="match status" value="1"/>
</dbReference>
<feature type="domain" description="Core-binding (CB)" evidence="7">
    <location>
        <begin position="102"/>
        <end position="182"/>
    </location>
</feature>
<dbReference type="SUPFAM" id="SSF56349">
    <property type="entry name" value="DNA breaking-rejoining enzymes"/>
    <property type="match status" value="1"/>
</dbReference>
<dbReference type="InterPro" id="IPR044068">
    <property type="entry name" value="CB"/>
</dbReference>
<dbReference type="InterPro" id="IPR002104">
    <property type="entry name" value="Integrase_catalytic"/>
</dbReference>
<dbReference type="Pfam" id="PF00589">
    <property type="entry name" value="Phage_integrase"/>
    <property type="match status" value="1"/>
</dbReference>
<evidence type="ECO:0000256" key="4">
    <source>
        <dbReference type="ARBA" id="ARBA00023172"/>
    </source>
</evidence>
<dbReference type="CDD" id="cd00796">
    <property type="entry name" value="INT_Rci_Hp1_C"/>
    <property type="match status" value="1"/>
</dbReference>
<dbReference type="Proteomes" id="UP001073227">
    <property type="component" value="Unassembled WGS sequence"/>
</dbReference>
<keyword evidence="2" id="KW-0229">DNA integration</keyword>
<evidence type="ECO:0000256" key="5">
    <source>
        <dbReference type="PROSITE-ProRule" id="PRU01248"/>
    </source>
</evidence>
<dbReference type="InterPro" id="IPR025166">
    <property type="entry name" value="Integrase_DNA_bind_dom"/>
</dbReference>
<keyword evidence="3 5" id="KW-0238">DNA-binding</keyword>
<dbReference type="PROSITE" id="PS51900">
    <property type="entry name" value="CB"/>
    <property type="match status" value="1"/>
</dbReference>
<dbReference type="PANTHER" id="PTHR30629:SF2">
    <property type="entry name" value="PROPHAGE INTEGRASE INTS-RELATED"/>
    <property type="match status" value="1"/>
</dbReference>
<organism evidence="8 9">
    <name type="scientific">Hoeflea algicola</name>
    <dbReference type="NCBI Taxonomy" id="2983763"/>
    <lineage>
        <taxon>Bacteria</taxon>
        <taxon>Pseudomonadati</taxon>
        <taxon>Pseudomonadota</taxon>
        <taxon>Alphaproteobacteria</taxon>
        <taxon>Hyphomicrobiales</taxon>
        <taxon>Rhizobiaceae</taxon>
        <taxon>Hoeflea</taxon>
    </lineage>
</organism>
<comment type="similarity">
    <text evidence="1">Belongs to the 'phage' integrase family.</text>
</comment>
<name>A0ABT3Z5D1_9HYPH</name>
<dbReference type="EMBL" id="JAOVZR010000001">
    <property type="protein sequence ID" value="MCY0146584.1"/>
    <property type="molecule type" value="Genomic_DNA"/>
</dbReference>
<comment type="caution">
    <text evidence="8">The sequence shown here is derived from an EMBL/GenBank/DDBJ whole genome shotgun (WGS) entry which is preliminary data.</text>
</comment>
<protein>
    <submittedName>
        <fullName evidence="8">Site-specific integrase</fullName>
    </submittedName>
</protein>